<protein>
    <recommendedName>
        <fullName evidence="2">Outer membrane protein beta-barrel domain-containing protein</fullName>
    </recommendedName>
</protein>
<proteinExistence type="predicted"/>
<comment type="caution">
    <text evidence="1">The sequence shown here is derived from an EMBL/GenBank/DDBJ whole genome shotgun (WGS) entry which is preliminary data.</text>
</comment>
<dbReference type="AlphaFoldDB" id="A0A7V3ZSS0"/>
<gene>
    <name evidence="1" type="ORF">ENU72_00715</name>
</gene>
<dbReference type="EMBL" id="DTDP01000027">
    <property type="protein sequence ID" value="HGK53531.1"/>
    <property type="molecule type" value="Genomic_DNA"/>
</dbReference>
<reference evidence="1" key="1">
    <citation type="journal article" date="2020" name="mSystems">
        <title>Genome- and Community-Level Interaction Insights into Carbon Utilization and Element Cycling Functions of Hydrothermarchaeota in Hydrothermal Sediment.</title>
        <authorList>
            <person name="Zhou Z."/>
            <person name="Liu Y."/>
            <person name="Xu W."/>
            <person name="Pan J."/>
            <person name="Luo Z.H."/>
            <person name="Li M."/>
        </authorList>
    </citation>
    <scope>NUCLEOTIDE SEQUENCE [LARGE SCALE GENOMIC DNA]</scope>
    <source>
        <strain evidence="1">SpSt-695</strain>
    </source>
</reference>
<sequence>MNKKMIFFIIFIFSIFNNLFSEPQESQRKEKLRWTIGFIGGFSRDLYATHNQDVGFWGFVDPNINREYFGGYFFGMSLGIRPFKNIEIFMDITILRSGLFMGKKGSYFEGIAVWDADPNHEDNISPTLPNDIYYISKATMGRIGAKFVYPVANVVEPYIGIAFGLVPYEIAFGNKNGSRAYSQILTDILPAYGLILGSDFNIKSGEKNLMRTGIFFEIGGVATESGTVMEDWIWQGWTYHAQFPVVPAYRFGVNLGF</sequence>
<evidence type="ECO:0000313" key="1">
    <source>
        <dbReference type="EMBL" id="HGK53531.1"/>
    </source>
</evidence>
<organism evidence="1">
    <name type="scientific">candidate division WOR-3 bacterium</name>
    <dbReference type="NCBI Taxonomy" id="2052148"/>
    <lineage>
        <taxon>Bacteria</taxon>
        <taxon>Bacteria division WOR-3</taxon>
    </lineage>
</organism>
<evidence type="ECO:0008006" key="2">
    <source>
        <dbReference type="Google" id="ProtNLM"/>
    </source>
</evidence>
<accession>A0A7V3ZSS0</accession>
<name>A0A7V3ZSS0_UNCW3</name>